<dbReference type="Pfam" id="PF01547">
    <property type="entry name" value="SBP_bac_1"/>
    <property type="match status" value="1"/>
</dbReference>
<sequence>MQRTRKTTLLALAVASALGLTACVSDAPPDPNAPITLEFPSWQAEDPAFGAWWKEVIAEYESQHSDVTIDFYQVPFGSYVDQLTTRFAANDQPEIVHLPARNASEFASRGWLAPLNTRLEATDIAETWTPLQAEMNWQEETYGVLLLGYGYTLYYNAELLESAGVAVPTTGEEVVKAAQAVTGGGVYGFGATTQQSPDNYTELMSFITGNGGSLAEGAEFTMETPAAIAGMEQYRAALREAPAGIQTQQRNELFLNGNIAMLLDGPFFVAELDGAADGVAGKLKTAAAPFETIPGGVSNSIHLPSGLDPRTEDAAWKFVELAASPEWQQRYTELAAVPAPRAGSITEEALEDRPELELFQELADEAVSIYPEDGQQKEEFTRLSQIVSEAAINLTTTETPTAEIARGLQEQLEREFGNAS</sequence>
<proteinExistence type="predicted"/>
<dbReference type="Gene3D" id="3.40.190.10">
    <property type="entry name" value="Periplasmic binding protein-like II"/>
    <property type="match status" value="1"/>
</dbReference>
<evidence type="ECO:0000313" key="3">
    <source>
        <dbReference type="Proteomes" id="UP000490386"/>
    </source>
</evidence>
<dbReference type="InterPro" id="IPR006059">
    <property type="entry name" value="SBP"/>
</dbReference>
<dbReference type="SUPFAM" id="SSF53850">
    <property type="entry name" value="Periplasmic binding protein-like II"/>
    <property type="match status" value="1"/>
</dbReference>
<dbReference type="RefSeq" id="WP_151423316.1">
    <property type="nucleotide sequence ID" value="NZ_WBJX01000002.1"/>
</dbReference>
<name>A0A7J5B2I3_9MICO</name>
<organism evidence="2 3">
    <name type="scientific">Pseudoclavibacter terrae</name>
    <dbReference type="NCBI Taxonomy" id="1530195"/>
    <lineage>
        <taxon>Bacteria</taxon>
        <taxon>Bacillati</taxon>
        <taxon>Actinomycetota</taxon>
        <taxon>Actinomycetes</taxon>
        <taxon>Micrococcales</taxon>
        <taxon>Microbacteriaceae</taxon>
        <taxon>Pseudoclavibacter</taxon>
    </lineage>
</organism>
<dbReference type="InterPro" id="IPR050490">
    <property type="entry name" value="Bact_solute-bd_prot1"/>
</dbReference>
<evidence type="ECO:0000313" key="2">
    <source>
        <dbReference type="EMBL" id="KAB1638227.1"/>
    </source>
</evidence>
<dbReference type="PANTHER" id="PTHR43649">
    <property type="entry name" value="ARABINOSE-BINDING PROTEIN-RELATED"/>
    <property type="match status" value="1"/>
</dbReference>
<dbReference type="PANTHER" id="PTHR43649:SF12">
    <property type="entry name" value="DIACETYLCHITOBIOSE BINDING PROTEIN DASA"/>
    <property type="match status" value="1"/>
</dbReference>
<dbReference type="CDD" id="cd13585">
    <property type="entry name" value="PBP2_TMBP_like"/>
    <property type="match status" value="1"/>
</dbReference>
<keyword evidence="1" id="KW-0732">Signal</keyword>
<dbReference type="AlphaFoldDB" id="A0A7J5B2I3"/>
<comment type="caution">
    <text evidence="2">The sequence shown here is derived from an EMBL/GenBank/DDBJ whole genome shotgun (WGS) entry which is preliminary data.</text>
</comment>
<protein>
    <submittedName>
        <fullName evidence="2">Sugar ABC transporter substrate-binding protein</fullName>
    </submittedName>
</protein>
<reference evidence="2 3" key="1">
    <citation type="submission" date="2019-09" db="EMBL/GenBank/DDBJ databases">
        <title>Phylogeny of genus Pseudoclavibacter and closely related genus.</title>
        <authorList>
            <person name="Li Y."/>
        </authorList>
    </citation>
    <scope>NUCLEOTIDE SEQUENCE [LARGE SCALE GENOMIC DNA]</scope>
    <source>
        <strain evidence="2 3">THG-MD12</strain>
    </source>
</reference>
<evidence type="ECO:0000256" key="1">
    <source>
        <dbReference type="SAM" id="SignalP"/>
    </source>
</evidence>
<dbReference type="Proteomes" id="UP000490386">
    <property type="component" value="Unassembled WGS sequence"/>
</dbReference>
<accession>A0A7J5B2I3</accession>
<dbReference type="EMBL" id="WBJX01000002">
    <property type="protein sequence ID" value="KAB1638227.1"/>
    <property type="molecule type" value="Genomic_DNA"/>
</dbReference>
<feature type="chain" id="PRO_5029881955" evidence="1">
    <location>
        <begin position="28"/>
        <end position="420"/>
    </location>
</feature>
<keyword evidence="3" id="KW-1185">Reference proteome</keyword>
<dbReference type="OrthoDB" id="9770625at2"/>
<gene>
    <name evidence="2" type="ORF">F8O03_07450</name>
</gene>
<feature type="signal peptide" evidence="1">
    <location>
        <begin position="1"/>
        <end position="27"/>
    </location>
</feature>
<dbReference type="PROSITE" id="PS51257">
    <property type="entry name" value="PROKAR_LIPOPROTEIN"/>
    <property type="match status" value="1"/>
</dbReference>